<dbReference type="EMBL" id="CM027688">
    <property type="protein sequence ID" value="KAG0517825.1"/>
    <property type="molecule type" value="Genomic_DNA"/>
</dbReference>
<sequence>MFWFDALCYVGFLIDCFSLAFWFAFWLGSRRLEAVMRHDKGFSEGRGSALLIENNQWILLSLCPIKRFSKLLILC</sequence>
<accession>A0A921U4U5</accession>
<dbReference type="AlphaFoldDB" id="A0A921U4U5"/>
<evidence type="ECO:0000256" key="1">
    <source>
        <dbReference type="SAM" id="Phobius"/>
    </source>
</evidence>
<reference evidence="2" key="2">
    <citation type="submission" date="2020-10" db="EMBL/GenBank/DDBJ databases">
        <authorList>
            <person name="Cooper E.A."/>
            <person name="Brenton Z.W."/>
            <person name="Flinn B.S."/>
            <person name="Jenkins J."/>
            <person name="Shu S."/>
            <person name="Flowers D."/>
            <person name="Luo F."/>
            <person name="Wang Y."/>
            <person name="Xia P."/>
            <person name="Barry K."/>
            <person name="Daum C."/>
            <person name="Lipzen A."/>
            <person name="Yoshinaga Y."/>
            <person name="Schmutz J."/>
            <person name="Saski C."/>
            <person name="Vermerris W."/>
            <person name="Kresovich S."/>
        </authorList>
    </citation>
    <scope>NUCLEOTIDE SEQUENCE</scope>
</reference>
<gene>
    <name evidence="2" type="ORF">BDA96_09G122700</name>
</gene>
<feature type="transmembrane region" description="Helical" evidence="1">
    <location>
        <begin position="6"/>
        <end position="27"/>
    </location>
</feature>
<protein>
    <submittedName>
        <fullName evidence="2">Uncharacterized protein</fullName>
    </submittedName>
</protein>
<keyword evidence="1" id="KW-0812">Transmembrane</keyword>
<reference evidence="2" key="1">
    <citation type="journal article" date="2019" name="BMC Genomics">
        <title>A new reference genome for Sorghum bicolor reveals high levels of sequence similarity between sweet and grain genotypes: implications for the genetics of sugar metabolism.</title>
        <authorList>
            <person name="Cooper E.A."/>
            <person name="Brenton Z.W."/>
            <person name="Flinn B.S."/>
            <person name="Jenkins J."/>
            <person name="Shu S."/>
            <person name="Flowers D."/>
            <person name="Luo F."/>
            <person name="Wang Y."/>
            <person name="Xia P."/>
            <person name="Barry K."/>
            <person name="Daum C."/>
            <person name="Lipzen A."/>
            <person name="Yoshinaga Y."/>
            <person name="Schmutz J."/>
            <person name="Saski C."/>
            <person name="Vermerris W."/>
            <person name="Kresovich S."/>
        </authorList>
    </citation>
    <scope>NUCLEOTIDE SEQUENCE</scope>
</reference>
<dbReference type="Proteomes" id="UP000807115">
    <property type="component" value="Chromosome 9"/>
</dbReference>
<organism evidence="2 3">
    <name type="scientific">Sorghum bicolor</name>
    <name type="common">Sorghum</name>
    <name type="synonym">Sorghum vulgare</name>
    <dbReference type="NCBI Taxonomy" id="4558"/>
    <lineage>
        <taxon>Eukaryota</taxon>
        <taxon>Viridiplantae</taxon>
        <taxon>Streptophyta</taxon>
        <taxon>Embryophyta</taxon>
        <taxon>Tracheophyta</taxon>
        <taxon>Spermatophyta</taxon>
        <taxon>Magnoliopsida</taxon>
        <taxon>Liliopsida</taxon>
        <taxon>Poales</taxon>
        <taxon>Poaceae</taxon>
        <taxon>PACMAD clade</taxon>
        <taxon>Panicoideae</taxon>
        <taxon>Andropogonodae</taxon>
        <taxon>Andropogoneae</taxon>
        <taxon>Sorghinae</taxon>
        <taxon>Sorghum</taxon>
    </lineage>
</organism>
<name>A0A921U4U5_SORBI</name>
<proteinExistence type="predicted"/>
<keyword evidence="1" id="KW-0472">Membrane</keyword>
<comment type="caution">
    <text evidence="2">The sequence shown here is derived from an EMBL/GenBank/DDBJ whole genome shotgun (WGS) entry which is preliminary data.</text>
</comment>
<evidence type="ECO:0000313" key="3">
    <source>
        <dbReference type="Proteomes" id="UP000807115"/>
    </source>
</evidence>
<keyword evidence="1" id="KW-1133">Transmembrane helix</keyword>
<evidence type="ECO:0000313" key="2">
    <source>
        <dbReference type="EMBL" id="KAG0517825.1"/>
    </source>
</evidence>